<reference evidence="2 3" key="1">
    <citation type="submission" date="2024-09" db="EMBL/GenBank/DDBJ databases">
        <authorList>
            <person name="Sun Q."/>
            <person name="Mori K."/>
        </authorList>
    </citation>
    <scope>NUCLEOTIDE SEQUENCE [LARGE SCALE GENOMIC DNA]</scope>
    <source>
        <strain evidence="2 3">NCAIM B.02604</strain>
    </source>
</reference>
<evidence type="ECO:0000256" key="1">
    <source>
        <dbReference type="ARBA" id="ARBA00023115"/>
    </source>
</evidence>
<dbReference type="NCBIfam" id="NF037959">
    <property type="entry name" value="MFS_SpdSyn"/>
    <property type="match status" value="1"/>
</dbReference>
<dbReference type="Gene3D" id="3.40.50.150">
    <property type="entry name" value="Vaccinia Virus protein VP39"/>
    <property type="match status" value="1"/>
</dbReference>
<organism evidence="2 3">
    <name type="scientific">Micrococcoides hystricis</name>
    <dbReference type="NCBI Taxonomy" id="1572761"/>
    <lineage>
        <taxon>Bacteria</taxon>
        <taxon>Bacillati</taxon>
        <taxon>Actinomycetota</taxon>
        <taxon>Actinomycetes</taxon>
        <taxon>Micrococcales</taxon>
        <taxon>Micrococcaceae</taxon>
        <taxon>Micrococcoides</taxon>
    </lineage>
</organism>
<evidence type="ECO:0000313" key="3">
    <source>
        <dbReference type="Proteomes" id="UP001589862"/>
    </source>
</evidence>
<protein>
    <submittedName>
        <fullName evidence="2">Spermidine synthase</fullName>
    </submittedName>
</protein>
<evidence type="ECO:0000313" key="2">
    <source>
        <dbReference type="EMBL" id="MFC0582675.1"/>
    </source>
</evidence>
<dbReference type="Proteomes" id="UP001589862">
    <property type="component" value="Unassembled WGS sequence"/>
</dbReference>
<keyword evidence="1" id="KW-0620">Polyamine biosynthesis</keyword>
<gene>
    <name evidence="2" type="ORF">ACFFFR_09845</name>
</gene>
<dbReference type="PANTHER" id="PTHR43317">
    <property type="entry name" value="THERMOSPERMINE SYNTHASE ACAULIS5"/>
    <property type="match status" value="1"/>
</dbReference>
<dbReference type="SUPFAM" id="SSF53335">
    <property type="entry name" value="S-adenosyl-L-methionine-dependent methyltransferases"/>
    <property type="match status" value="1"/>
</dbReference>
<keyword evidence="3" id="KW-1185">Reference proteome</keyword>
<comment type="caution">
    <text evidence="2">The sequence shown here is derived from an EMBL/GenBank/DDBJ whole genome shotgun (WGS) entry which is preliminary data.</text>
</comment>
<proteinExistence type="predicted"/>
<accession>A0ABV6PC22</accession>
<name>A0ABV6PC22_9MICC</name>
<dbReference type="RefSeq" id="WP_377460009.1">
    <property type="nucleotide sequence ID" value="NZ_JBHLUB010000031.1"/>
</dbReference>
<dbReference type="CDD" id="cd02440">
    <property type="entry name" value="AdoMet_MTases"/>
    <property type="match status" value="1"/>
</dbReference>
<dbReference type="InterPro" id="IPR029063">
    <property type="entry name" value="SAM-dependent_MTases_sf"/>
</dbReference>
<dbReference type="PANTHER" id="PTHR43317:SF1">
    <property type="entry name" value="THERMOSPERMINE SYNTHASE ACAULIS5"/>
    <property type="match status" value="1"/>
</dbReference>
<sequence length="269" mass="28968">MTNLKVPLKYVGKTAALVPDRFETDTYVLMIDGAEQSHVNPRQPLSIRYEYLQRIDAAIQAAFAPGDRLRVLHLGAGALTLVRALQVRYPHSQHTVVDIEPELIEAMCSALPLPDATRCHSFSMDAAQAVREVRGAGLPGAPDSFDLIIVDIFHGADTAPQLQVSTFYADLSAVLAPEGWLMVNIGDEADQSFARSLTKTITSHFPSVAVAAHPDVLAARSSGNTILAATNDTEILADFLSLWQQTGPQPGQVVGPAEIKNYVSGRSAK</sequence>
<dbReference type="EMBL" id="JBHLUB010000031">
    <property type="protein sequence ID" value="MFC0582675.1"/>
    <property type="molecule type" value="Genomic_DNA"/>
</dbReference>